<dbReference type="InterPro" id="IPR029044">
    <property type="entry name" value="Nucleotide-diphossugar_trans"/>
</dbReference>
<dbReference type="EMBL" id="UINC01144113">
    <property type="protein sequence ID" value="SVD33424.1"/>
    <property type="molecule type" value="Genomic_DNA"/>
</dbReference>
<name>A0A382UGM2_9ZZZZ</name>
<proteinExistence type="predicted"/>
<dbReference type="SUPFAM" id="SSF53448">
    <property type="entry name" value="Nucleotide-diphospho-sugar transferases"/>
    <property type="match status" value="1"/>
</dbReference>
<sequence length="145" mass="17137">MVYNNHALTLKNLEHLIALGYRENILLFDNGSDPSFESSAQKLEIRYHREPENIFVNPAWNIIFIQENCDYLTLLNNDCFILSPNYFTDVLDHMQNNDIGISSCKTKNIMQLNTELKTDNFFFFYKENKKLKFIANARRQGWLMT</sequence>
<evidence type="ECO:0000313" key="2">
    <source>
        <dbReference type="EMBL" id="SVD33424.1"/>
    </source>
</evidence>
<protein>
    <recommendedName>
        <fullName evidence="1">Glycosyltransferase 2-like domain-containing protein</fullName>
    </recommendedName>
</protein>
<dbReference type="Pfam" id="PF00535">
    <property type="entry name" value="Glycos_transf_2"/>
    <property type="match status" value="1"/>
</dbReference>
<dbReference type="AlphaFoldDB" id="A0A382UGM2"/>
<dbReference type="InterPro" id="IPR001173">
    <property type="entry name" value="Glyco_trans_2-like"/>
</dbReference>
<accession>A0A382UGM2</accession>
<evidence type="ECO:0000259" key="1">
    <source>
        <dbReference type="Pfam" id="PF00535"/>
    </source>
</evidence>
<feature type="domain" description="Glycosyltransferase 2-like" evidence="1">
    <location>
        <begin position="2"/>
        <end position="131"/>
    </location>
</feature>
<reference evidence="2" key="1">
    <citation type="submission" date="2018-05" db="EMBL/GenBank/DDBJ databases">
        <authorList>
            <person name="Lanie J.A."/>
            <person name="Ng W.-L."/>
            <person name="Kazmierczak K.M."/>
            <person name="Andrzejewski T.M."/>
            <person name="Davidsen T.M."/>
            <person name="Wayne K.J."/>
            <person name="Tettelin H."/>
            <person name="Glass J.I."/>
            <person name="Rusch D."/>
            <person name="Podicherti R."/>
            <person name="Tsui H.-C.T."/>
            <person name="Winkler M.E."/>
        </authorList>
    </citation>
    <scope>NUCLEOTIDE SEQUENCE</scope>
</reference>
<organism evidence="2">
    <name type="scientific">marine metagenome</name>
    <dbReference type="NCBI Taxonomy" id="408172"/>
    <lineage>
        <taxon>unclassified sequences</taxon>
        <taxon>metagenomes</taxon>
        <taxon>ecological metagenomes</taxon>
    </lineage>
</organism>
<dbReference type="Gene3D" id="3.90.550.10">
    <property type="entry name" value="Spore Coat Polysaccharide Biosynthesis Protein SpsA, Chain A"/>
    <property type="match status" value="1"/>
</dbReference>
<gene>
    <name evidence="2" type="ORF">METZ01_LOCUS386278</name>
</gene>
<feature type="non-terminal residue" evidence="2">
    <location>
        <position position="145"/>
    </location>
</feature>